<keyword evidence="2" id="KW-0456">Lyase</keyword>
<feature type="domain" description="Alginate lyase" evidence="4">
    <location>
        <begin position="119"/>
        <end position="322"/>
    </location>
</feature>
<dbReference type="InterPro" id="IPR008929">
    <property type="entry name" value="Chondroitin_lyas"/>
</dbReference>
<keyword evidence="6" id="KW-1185">Reference proteome</keyword>
<comment type="caution">
    <text evidence="5">The sequence shown here is derived from an EMBL/GenBank/DDBJ whole genome shotgun (WGS) entry which is preliminary data.</text>
</comment>
<dbReference type="InterPro" id="IPR036195">
    <property type="entry name" value="AbfB_ABD_sf"/>
</dbReference>
<feature type="domain" description="Alpha-L-arabinofuranosidase B arabinose-binding" evidence="3">
    <location>
        <begin position="422"/>
        <end position="555"/>
    </location>
</feature>
<protein>
    <submittedName>
        <fullName evidence="5">AbfB domain-containing protein</fullName>
    </submittedName>
</protein>
<dbReference type="InterPro" id="IPR007934">
    <property type="entry name" value="AbfB_ABD"/>
</dbReference>
<dbReference type="GO" id="GO:0046556">
    <property type="term" value="F:alpha-L-arabinofuranosidase activity"/>
    <property type="evidence" value="ECO:0007669"/>
    <property type="project" value="InterPro"/>
</dbReference>
<reference evidence="5" key="1">
    <citation type="submission" date="2022-12" db="EMBL/GenBank/DDBJ databases">
        <title>Gycomyces niveus sp.nov.,a novel actinomycete isolated from soil in Shouguan.</title>
        <authorList>
            <person name="Yang X."/>
        </authorList>
    </citation>
    <scope>NUCLEOTIDE SEQUENCE</scope>
    <source>
        <strain evidence="5">NEAU-A15</strain>
    </source>
</reference>
<dbReference type="AlphaFoldDB" id="A0A9X3PGZ3"/>
<gene>
    <name evidence="5" type="ORF">O1R50_01265</name>
</gene>
<dbReference type="EMBL" id="JAPZVP010000001">
    <property type="protein sequence ID" value="MDA1358235.1"/>
    <property type="molecule type" value="Genomic_DNA"/>
</dbReference>
<evidence type="ECO:0000259" key="3">
    <source>
        <dbReference type="Pfam" id="PF05270"/>
    </source>
</evidence>
<dbReference type="CDD" id="cd23399">
    <property type="entry name" value="beta-trefoil_ABD_ABFB"/>
    <property type="match status" value="1"/>
</dbReference>
<name>A0A9X3PGZ3_9ACTN</name>
<dbReference type="GO" id="GO:0046373">
    <property type="term" value="P:L-arabinose metabolic process"/>
    <property type="evidence" value="ECO:0007669"/>
    <property type="project" value="InterPro"/>
</dbReference>
<evidence type="ECO:0000256" key="2">
    <source>
        <dbReference type="ARBA" id="ARBA00023239"/>
    </source>
</evidence>
<dbReference type="Gene3D" id="2.80.10.50">
    <property type="match status" value="1"/>
</dbReference>
<dbReference type="Pfam" id="PF05426">
    <property type="entry name" value="Alginate_lyase"/>
    <property type="match status" value="1"/>
</dbReference>
<dbReference type="RefSeq" id="WP_270108021.1">
    <property type="nucleotide sequence ID" value="NZ_JAPZVP010000001.1"/>
</dbReference>
<proteinExistence type="predicted"/>
<dbReference type="Proteomes" id="UP001146067">
    <property type="component" value="Unassembled WGS sequence"/>
</dbReference>
<evidence type="ECO:0000259" key="4">
    <source>
        <dbReference type="Pfam" id="PF05426"/>
    </source>
</evidence>
<organism evidence="5 6">
    <name type="scientific">Glycomyces luteolus</name>
    <dbReference type="NCBI Taxonomy" id="2670330"/>
    <lineage>
        <taxon>Bacteria</taxon>
        <taxon>Bacillati</taxon>
        <taxon>Actinomycetota</taxon>
        <taxon>Actinomycetes</taxon>
        <taxon>Glycomycetales</taxon>
        <taxon>Glycomycetaceae</taxon>
        <taxon>Glycomyces</taxon>
    </lineage>
</organism>
<dbReference type="SUPFAM" id="SSF48230">
    <property type="entry name" value="Chondroitin AC/alginate lyase"/>
    <property type="match status" value="1"/>
</dbReference>
<evidence type="ECO:0000256" key="1">
    <source>
        <dbReference type="ARBA" id="ARBA00022729"/>
    </source>
</evidence>
<dbReference type="Pfam" id="PF05270">
    <property type="entry name" value="AbfB"/>
    <property type="match status" value="1"/>
</dbReference>
<dbReference type="InterPro" id="IPR006311">
    <property type="entry name" value="TAT_signal"/>
</dbReference>
<keyword evidence="1" id="KW-0732">Signal</keyword>
<sequence>MTPFDLGRLARRPLLKGAAVTGGLALAGLGSLAFDSAQNAEAQTAGIQAVSHPAMLHTQPDLDYIAAKVAAGAEPWLAGWNKLAASSHSQSTRTPSATSVITRGGSGTQNYPVLYRDVHAAYQNALRWRIAGTTANRDAAVAICNAWSSTLTEINGSTDALLCAGLQGYQFANAAELLRGAPGFDLGAFQNMMMDVFHPLTTGFLGSHNGTCATHYWANWDLAAMNAVLATGILCDDDTIIDQAIDYFWNGVGNGSIRGAIPFTHDDGLAQWQESGRDQAHTILGIGLMATFMETAWNQGIDLYSADDNAFAKVAEYVASYNLGNNVPYTTYSWGSGNNCAYNEQTVIGSGGRGSVRPVWAMVYGHYHSRRGIEMPNTAAIAASIDPEGGGGDYGSTSGGYDALGYGTLLYSRDRTTVPYNRIQSYNFQTRYWRHVGFAAGVAENASPAADTWFQVSSGLADRADDCVSFESVNLPGYYLRVNDTVLKLEENDGSAQFAKDATFRTVAGLADSAWTSFQLYGDSSLHVRHAYNILRTAVVPSGDSVGKADATFRITS</sequence>
<evidence type="ECO:0000313" key="5">
    <source>
        <dbReference type="EMBL" id="MDA1358235.1"/>
    </source>
</evidence>
<evidence type="ECO:0000313" key="6">
    <source>
        <dbReference type="Proteomes" id="UP001146067"/>
    </source>
</evidence>
<accession>A0A9X3PGZ3</accession>
<dbReference type="GO" id="GO:0042597">
    <property type="term" value="C:periplasmic space"/>
    <property type="evidence" value="ECO:0007669"/>
    <property type="project" value="InterPro"/>
</dbReference>
<dbReference type="Gene3D" id="1.50.10.100">
    <property type="entry name" value="Chondroitin AC/alginate lyase"/>
    <property type="match status" value="1"/>
</dbReference>
<dbReference type="GO" id="GO:0016829">
    <property type="term" value="F:lyase activity"/>
    <property type="evidence" value="ECO:0007669"/>
    <property type="project" value="UniProtKB-KW"/>
</dbReference>
<dbReference type="SUPFAM" id="SSF110221">
    <property type="entry name" value="AbfB domain"/>
    <property type="match status" value="1"/>
</dbReference>
<dbReference type="PROSITE" id="PS51318">
    <property type="entry name" value="TAT"/>
    <property type="match status" value="1"/>
</dbReference>
<dbReference type="InterPro" id="IPR008397">
    <property type="entry name" value="Alginate_lyase_dom"/>
</dbReference>